<evidence type="ECO:0000313" key="3">
    <source>
        <dbReference type="Proteomes" id="UP000030653"/>
    </source>
</evidence>
<evidence type="ECO:0000313" key="2">
    <source>
        <dbReference type="EMBL" id="EJT97972.1"/>
    </source>
</evidence>
<name>M5G2I0_DACPD</name>
<sequence>MTILLLLPLLLVFLLVLTPRVTPTRAQIPQLPDLNSRSVMLDATRHRLETLFLTEPVPHSRIR</sequence>
<gene>
    <name evidence="2" type="ORF">DACRYDRAFT_24882</name>
</gene>
<dbReference type="AlphaFoldDB" id="M5G2I0"/>
<keyword evidence="3" id="KW-1185">Reference proteome</keyword>
<protein>
    <submittedName>
        <fullName evidence="2">Uncharacterized protein</fullName>
    </submittedName>
</protein>
<dbReference type="EMBL" id="JH795875">
    <property type="protein sequence ID" value="EJT97972.1"/>
    <property type="molecule type" value="Genomic_DNA"/>
</dbReference>
<evidence type="ECO:0000256" key="1">
    <source>
        <dbReference type="SAM" id="SignalP"/>
    </source>
</evidence>
<proteinExistence type="predicted"/>
<accession>M5G2I0</accession>
<feature type="chain" id="PRO_5004067458" evidence="1">
    <location>
        <begin position="27"/>
        <end position="63"/>
    </location>
</feature>
<feature type="signal peptide" evidence="1">
    <location>
        <begin position="1"/>
        <end position="26"/>
    </location>
</feature>
<keyword evidence="1" id="KW-0732">Signal</keyword>
<dbReference type="RefSeq" id="XP_040624870.1">
    <property type="nucleotide sequence ID" value="XM_040773895.1"/>
</dbReference>
<reference evidence="2 3" key="1">
    <citation type="journal article" date="2012" name="Science">
        <title>The Paleozoic origin of enzymatic lignin decomposition reconstructed from 31 fungal genomes.</title>
        <authorList>
            <person name="Floudas D."/>
            <person name="Binder M."/>
            <person name="Riley R."/>
            <person name="Barry K."/>
            <person name="Blanchette R.A."/>
            <person name="Henrissat B."/>
            <person name="Martinez A.T."/>
            <person name="Otillar R."/>
            <person name="Spatafora J.W."/>
            <person name="Yadav J.S."/>
            <person name="Aerts A."/>
            <person name="Benoit I."/>
            <person name="Boyd A."/>
            <person name="Carlson A."/>
            <person name="Copeland A."/>
            <person name="Coutinho P.M."/>
            <person name="de Vries R.P."/>
            <person name="Ferreira P."/>
            <person name="Findley K."/>
            <person name="Foster B."/>
            <person name="Gaskell J."/>
            <person name="Glotzer D."/>
            <person name="Gorecki P."/>
            <person name="Heitman J."/>
            <person name="Hesse C."/>
            <person name="Hori C."/>
            <person name="Igarashi K."/>
            <person name="Jurgens J.A."/>
            <person name="Kallen N."/>
            <person name="Kersten P."/>
            <person name="Kohler A."/>
            <person name="Kuees U."/>
            <person name="Kumar T.K.A."/>
            <person name="Kuo A."/>
            <person name="LaButti K."/>
            <person name="Larrondo L.F."/>
            <person name="Lindquist E."/>
            <person name="Ling A."/>
            <person name="Lombard V."/>
            <person name="Lucas S."/>
            <person name="Lundell T."/>
            <person name="Martin R."/>
            <person name="McLaughlin D.J."/>
            <person name="Morgenstern I."/>
            <person name="Morin E."/>
            <person name="Murat C."/>
            <person name="Nagy L.G."/>
            <person name="Nolan M."/>
            <person name="Ohm R.A."/>
            <person name="Patyshakuliyeva A."/>
            <person name="Rokas A."/>
            <person name="Ruiz-Duenas F.J."/>
            <person name="Sabat G."/>
            <person name="Salamov A."/>
            <person name="Samejima M."/>
            <person name="Schmutz J."/>
            <person name="Slot J.C."/>
            <person name="St John F."/>
            <person name="Stenlid J."/>
            <person name="Sun H."/>
            <person name="Sun S."/>
            <person name="Syed K."/>
            <person name="Tsang A."/>
            <person name="Wiebenga A."/>
            <person name="Young D."/>
            <person name="Pisabarro A."/>
            <person name="Eastwood D.C."/>
            <person name="Martin F."/>
            <person name="Cullen D."/>
            <person name="Grigoriev I.V."/>
            <person name="Hibbett D.S."/>
        </authorList>
    </citation>
    <scope>NUCLEOTIDE SEQUENCE [LARGE SCALE GENOMIC DNA]</scope>
    <source>
        <strain evidence="2 3">DJM-731 SS1</strain>
    </source>
</reference>
<organism evidence="2 3">
    <name type="scientific">Dacryopinax primogenitus (strain DJM 731)</name>
    <name type="common">Brown rot fungus</name>
    <dbReference type="NCBI Taxonomy" id="1858805"/>
    <lineage>
        <taxon>Eukaryota</taxon>
        <taxon>Fungi</taxon>
        <taxon>Dikarya</taxon>
        <taxon>Basidiomycota</taxon>
        <taxon>Agaricomycotina</taxon>
        <taxon>Dacrymycetes</taxon>
        <taxon>Dacrymycetales</taxon>
        <taxon>Dacrymycetaceae</taxon>
        <taxon>Dacryopinax</taxon>
    </lineage>
</organism>
<dbReference type="Proteomes" id="UP000030653">
    <property type="component" value="Unassembled WGS sequence"/>
</dbReference>
<dbReference type="GeneID" id="63688957"/>
<dbReference type="HOGENOM" id="CLU_2885720_0_0_1"/>